<accession>A0AAT9TRJ9</accession>
<protein>
    <submittedName>
        <fullName evidence="1">Uncharacterized protein</fullName>
    </submittedName>
</protein>
<sequence>MIHVYENLYIDVDPCQYILREDTGAKLKTSKKEYTKWKDLGYYGTLPAAIHAAVEELTRRKLKRKTYELSEAINVIREEHKRLTKLIEAKLK</sequence>
<organism evidence="1">
    <name type="scientific">Enterocloster phage PMBT24</name>
    <dbReference type="NCBI Taxonomy" id="3025413"/>
    <lineage>
        <taxon>Viruses</taxon>
        <taxon>Duplodnaviria</taxon>
        <taxon>Heunggongvirae</taxon>
        <taxon>Uroviricota</taxon>
        <taxon>Caudoviricetes</taxon>
    </lineage>
</organism>
<name>A0AAT9TRJ9_9CAUD</name>
<reference evidence="1" key="1">
    <citation type="submission" date="2023-01" db="EMBL/GenBank/DDBJ databases">
        <authorList>
            <person name="Sprotte S."/>
            <person name="Brinks E."/>
        </authorList>
    </citation>
    <scope>NUCLEOTIDE SEQUENCE</scope>
</reference>
<reference evidence="1" key="2">
    <citation type="journal article" date="2024" name="Heliyon">
        <title>Complete genome sequence of the novel virulent phage PMBT24 infecting Enterocloster bolteae from the human gut.</title>
        <authorList>
            <person name="Sprotte S."/>
            <person name="Brinks E."/>
            <person name="Neve H."/>
            <person name="Franz C.M.A.P."/>
        </authorList>
    </citation>
    <scope>NUCLEOTIDE SEQUENCE</scope>
</reference>
<dbReference type="EMBL" id="OQ326496">
    <property type="protein sequence ID" value="WDQ45479.1"/>
    <property type="molecule type" value="Genomic_DNA"/>
</dbReference>
<proteinExistence type="predicted"/>
<evidence type="ECO:0000313" key="1">
    <source>
        <dbReference type="EMBL" id="WDQ45479.1"/>
    </source>
</evidence>